<feature type="region of interest" description="Disordered" evidence="1">
    <location>
        <begin position="507"/>
        <end position="527"/>
    </location>
</feature>
<dbReference type="AlphaFoldDB" id="A0A562NC26"/>
<dbReference type="Proteomes" id="UP000316225">
    <property type="component" value="Unassembled WGS sequence"/>
</dbReference>
<sequence>MAEPDLVIEAGFSDARLVREVNQVVAKFRKAGEDAQKAFVDAQGKVTDTQAVAAHMRELDKLKKAYDPVYAAAKKYEDQVKRLDRALDVGAISQQQYTAAVVQAAAKFKGLDDATERVGRSAGSMRGQIQNVSFQIQDFAVQVAAGTAASTALGQQLPQLLGGLGALGAVIGAVVAVGVPLAASFMSTGDAAKELQTNLDELEKAVSAYNAAASDSGASAQDLAAKFGTATAAAQGLFDRMARLQYIDAVAAVDGAIVSLSKNFNDIQSYLNILDSELQQFGMVSPGTEENIAIQMKEQFGLAVDEAREFTRLMTDAQSTQNVAEKARLMDQISRLLYDSVQRSGEATKEQRNMAQAATEAAAKSYELAKSSEQLSISMEEAGDAASRIAANVAGIDFSNAIAGASALVSALTSAMAAVASLEGRQAQAMRRAEIAKEFAGDNVGKAGALAGVDFDSTFDAASGGMQGPLTKAAQEDVNARREVYVQGAKDIARIEEETQTKLKAIASAGGSGGGGGRKRGGGGGAAMREEPGLFDNAEKQLADLQRQIDLLGKGTLETAKLRAEWAMLDEAKRRGIPINDELSARIRSQAEAVGRLTSELEQGQLAQDQFDQAIDGIANAFSNAILQGESLRDSMAGIFRQIAANILNAGIQQALMSAFGGAGGGGFWGKLLSSAFGGTKAATPSFDGGGFTGRGSRSGGIDGKGGFPAILHPNETVLDHTRGQSMSGGGNNMNMTIDLRGTTGDRELDRKIAAAGRQILSQVPATMDDYQRRVR</sequence>
<dbReference type="RefSeq" id="WP_145399619.1">
    <property type="nucleotide sequence ID" value="NZ_VLKU01000013.1"/>
</dbReference>
<proteinExistence type="predicted"/>
<evidence type="ECO:0000313" key="3">
    <source>
        <dbReference type="Proteomes" id="UP000316225"/>
    </source>
</evidence>
<evidence type="ECO:0000313" key="2">
    <source>
        <dbReference type="EMBL" id="TWI29742.1"/>
    </source>
</evidence>
<comment type="caution">
    <text evidence="2">The sequence shown here is derived from an EMBL/GenBank/DDBJ whole genome shotgun (WGS) entry which is preliminary data.</text>
</comment>
<dbReference type="EMBL" id="VLKU01000013">
    <property type="protein sequence ID" value="TWI29742.1"/>
    <property type="molecule type" value="Genomic_DNA"/>
</dbReference>
<organism evidence="2 3">
    <name type="scientific">Paracoccus sulfuroxidans</name>
    <dbReference type="NCBI Taxonomy" id="384678"/>
    <lineage>
        <taxon>Bacteria</taxon>
        <taxon>Pseudomonadati</taxon>
        <taxon>Pseudomonadota</taxon>
        <taxon>Alphaproteobacteria</taxon>
        <taxon>Rhodobacterales</taxon>
        <taxon>Paracoccaceae</taxon>
        <taxon>Paracoccus</taxon>
    </lineage>
</organism>
<gene>
    <name evidence="2" type="ORF">IQ24_03559</name>
</gene>
<dbReference type="OrthoDB" id="7756983at2"/>
<keyword evidence="3" id="KW-1185">Reference proteome</keyword>
<protein>
    <recommendedName>
        <fullName evidence="4">Tail length tape measure protein</fullName>
    </recommendedName>
</protein>
<evidence type="ECO:0000256" key="1">
    <source>
        <dbReference type="SAM" id="MobiDB-lite"/>
    </source>
</evidence>
<accession>A0A562NC26</accession>
<feature type="compositionally biased region" description="Gly residues" evidence="1">
    <location>
        <begin position="510"/>
        <end position="526"/>
    </location>
</feature>
<name>A0A562NC26_9RHOB</name>
<reference evidence="2 3" key="1">
    <citation type="journal article" date="2015" name="Stand. Genomic Sci.">
        <title>Genomic Encyclopedia of Bacterial and Archaeal Type Strains, Phase III: the genomes of soil and plant-associated and newly described type strains.</title>
        <authorList>
            <person name="Whitman W.B."/>
            <person name="Woyke T."/>
            <person name="Klenk H.P."/>
            <person name="Zhou Y."/>
            <person name="Lilburn T.G."/>
            <person name="Beck B.J."/>
            <person name="De Vos P."/>
            <person name="Vandamme P."/>
            <person name="Eisen J.A."/>
            <person name="Garrity G."/>
            <person name="Hugenholtz P."/>
            <person name="Kyrpides N.C."/>
        </authorList>
    </citation>
    <scope>NUCLEOTIDE SEQUENCE [LARGE SCALE GENOMIC DNA]</scope>
    <source>
        <strain evidence="2 3">CGMCC 1.5364</strain>
    </source>
</reference>
<evidence type="ECO:0008006" key="4">
    <source>
        <dbReference type="Google" id="ProtNLM"/>
    </source>
</evidence>